<sequence length="41" mass="4677">MGGGLIDTRSVFVTMRMFRGYESFSPTFLLRGDSDSTKQER</sequence>
<dbReference type="AlphaFoldDB" id="M2B4A3"/>
<proteinExistence type="predicted"/>
<name>M2B4A3_9BACT</name>
<protein>
    <submittedName>
        <fullName evidence="1">Uncharacterized protein</fullName>
    </submittedName>
</protein>
<organism evidence="1 2">
    <name type="scientific">Rhodopirellula europaea 6C</name>
    <dbReference type="NCBI Taxonomy" id="1263867"/>
    <lineage>
        <taxon>Bacteria</taxon>
        <taxon>Pseudomonadati</taxon>
        <taxon>Planctomycetota</taxon>
        <taxon>Planctomycetia</taxon>
        <taxon>Pirellulales</taxon>
        <taxon>Pirellulaceae</taxon>
        <taxon>Rhodopirellula</taxon>
    </lineage>
</organism>
<gene>
    <name evidence="1" type="ORF">RE6C_02277</name>
</gene>
<reference evidence="1" key="1">
    <citation type="submission" date="2012-11" db="EMBL/GenBank/DDBJ databases">
        <title>Permanent draft genomes of Rhodopirellula europaea strain SH398 and 6C.</title>
        <authorList>
            <person name="Richter M."/>
            <person name="Richter-Heitmann T."/>
            <person name="Frank C."/>
            <person name="Harder J."/>
            <person name="Glockner F.O."/>
        </authorList>
    </citation>
    <scope>NUCLEOTIDE SEQUENCE</scope>
    <source>
        <strain evidence="1">6C</strain>
    </source>
</reference>
<evidence type="ECO:0000313" key="2">
    <source>
        <dbReference type="Proteomes" id="UP000011529"/>
    </source>
</evidence>
<reference evidence="1" key="2">
    <citation type="journal article" date="2013" name="Mar. Genomics">
        <title>Expression of sulfatases in Rhodopirellula baltica and the diversity of sulfatases in the genus Rhodopirellula.</title>
        <authorList>
            <person name="Wegner C.E."/>
            <person name="Richter-Heitmann T."/>
            <person name="Klindworth A."/>
            <person name="Klockow C."/>
            <person name="Richter M."/>
            <person name="Achstetter T."/>
            <person name="Glockner F.O."/>
            <person name="Harder J."/>
        </authorList>
    </citation>
    <scope>NUCLEOTIDE SEQUENCE [LARGE SCALE GENOMIC DNA]</scope>
    <source>
        <strain evidence="1">6C</strain>
    </source>
</reference>
<accession>M2B4A3</accession>
<dbReference type="EMBL" id="ANMO01000111">
    <property type="protein sequence ID" value="EMB17024.1"/>
    <property type="molecule type" value="Genomic_DNA"/>
</dbReference>
<keyword evidence="2" id="KW-1185">Reference proteome</keyword>
<evidence type="ECO:0000313" key="1">
    <source>
        <dbReference type="EMBL" id="EMB17024.1"/>
    </source>
</evidence>
<dbReference type="Proteomes" id="UP000011529">
    <property type="component" value="Unassembled WGS sequence"/>
</dbReference>
<comment type="caution">
    <text evidence="1">The sequence shown here is derived from an EMBL/GenBank/DDBJ whole genome shotgun (WGS) entry which is preliminary data.</text>
</comment>